<accession>A0AAV2RP96</accession>
<dbReference type="InterPro" id="IPR050863">
    <property type="entry name" value="CenT-Element_Derived"/>
</dbReference>
<dbReference type="Gene3D" id="1.10.10.60">
    <property type="entry name" value="Homeodomain-like"/>
    <property type="match status" value="1"/>
</dbReference>
<name>A0AAV2RP96_MEGNR</name>
<keyword evidence="2" id="KW-0238">DNA-binding</keyword>
<evidence type="ECO:0000313" key="5">
    <source>
        <dbReference type="Proteomes" id="UP001497623"/>
    </source>
</evidence>
<evidence type="ECO:0000256" key="2">
    <source>
        <dbReference type="ARBA" id="ARBA00023125"/>
    </source>
</evidence>
<dbReference type="InterPro" id="IPR004875">
    <property type="entry name" value="DDE_SF_endonuclease_dom"/>
</dbReference>
<proteinExistence type="predicted"/>
<evidence type="ECO:0000256" key="1">
    <source>
        <dbReference type="ARBA" id="ARBA00004123"/>
    </source>
</evidence>
<organism evidence="4 5">
    <name type="scientific">Meganyctiphanes norvegica</name>
    <name type="common">Northern krill</name>
    <name type="synonym">Thysanopoda norvegica</name>
    <dbReference type="NCBI Taxonomy" id="48144"/>
    <lineage>
        <taxon>Eukaryota</taxon>
        <taxon>Metazoa</taxon>
        <taxon>Ecdysozoa</taxon>
        <taxon>Arthropoda</taxon>
        <taxon>Crustacea</taxon>
        <taxon>Multicrustacea</taxon>
        <taxon>Malacostraca</taxon>
        <taxon>Eumalacostraca</taxon>
        <taxon>Eucarida</taxon>
        <taxon>Euphausiacea</taxon>
        <taxon>Euphausiidae</taxon>
        <taxon>Meganyctiphanes</taxon>
    </lineage>
</organism>
<comment type="subcellular location">
    <subcellularLocation>
        <location evidence="1">Nucleus</location>
    </subcellularLocation>
</comment>
<dbReference type="SUPFAM" id="SSF46689">
    <property type="entry name" value="Homeodomain-like"/>
    <property type="match status" value="1"/>
</dbReference>
<dbReference type="EMBL" id="CAXKWB010026876">
    <property type="protein sequence ID" value="CAL4130810.1"/>
    <property type="molecule type" value="Genomic_DNA"/>
</dbReference>
<dbReference type="PANTHER" id="PTHR19303">
    <property type="entry name" value="TRANSPOSON"/>
    <property type="match status" value="1"/>
</dbReference>
<comment type="caution">
    <text evidence="4">The sequence shown here is derived from an EMBL/GenBank/DDBJ whole genome shotgun (WGS) entry which is preliminary data.</text>
</comment>
<keyword evidence="5" id="KW-1185">Reference proteome</keyword>
<dbReference type="InterPro" id="IPR009057">
    <property type="entry name" value="Homeodomain-like_sf"/>
</dbReference>
<dbReference type="Proteomes" id="UP001497623">
    <property type="component" value="Unassembled WGS sequence"/>
</dbReference>
<dbReference type="GO" id="GO:0003677">
    <property type="term" value="F:DNA binding"/>
    <property type="evidence" value="ECO:0007669"/>
    <property type="project" value="UniProtKB-KW"/>
</dbReference>
<dbReference type="PANTHER" id="PTHR19303:SF74">
    <property type="entry name" value="POGO TRANSPOSABLE ELEMENT WITH KRAB DOMAIN"/>
    <property type="match status" value="1"/>
</dbReference>
<reference evidence="4 5" key="1">
    <citation type="submission" date="2024-05" db="EMBL/GenBank/DDBJ databases">
        <authorList>
            <person name="Wallberg A."/>
        </authorList>
    </citation>
    <scope>NUCLEOTIDE SEQUENCE [LARGE SCALE GENOMIC DNA]</scope>
</reference>
<protein>
    <recommendedName>
        <fullName evidence="3">HTH CENPB-type domain-containing protein</fullName>
    </recommendedName>
</protein>
<evidence type="ECO:0000259" key="3">
    <source>
        <dbReference type="PROSITE" id="PS51253"/>
    </source>
</evidence>
<dbReference type="AlphaFoldDB" id="A0AAV2RP96"/>
<dbReference type="Pfam" id="PF03184">
    <property type="entry name" value="DDE_1"/>
    <property type="match status" value="1"/>
</dbReference>
<evidence type="ECO:0000313" key="4">
    <source>
        <dbReference type="EMBL" id="CAL4130810.1"/>
    </source>
</evidence>
<dbReference type="InterPro" id="IPR006600">
    <property type="entry name" value="HTH_CenpB_DNA-bd_dom"/>
</dbReference>
<feature type="non-terminal residue" evidence="4">
    <location>
        <position position="442"/>
    </location>
</feature>
<dbReference type="GO" id="GO:0005634">
    <property type="term" value="C:nucleus"/>
    <property type="evidence" value="ECO:0007669"/>
    <property type="project" value="UniProtKB-SubCell"/>
</dbReference>
<dbReference type="PROSITE" id="PS51253">
    <property type="entry name" value="HTH_CENPB"/>
    <property type="match status" value="1"/>
</dbReference>
<gene>
    <name evidence="4" type="ORF">MNOR_LOCUS26640</name>
</gene>
<sequence>MFPKKKKAKIIKRPHNRPRIQDIYQHYDQDDLNEALETSHRENRSIRSIGRQFGIPESTLRRKIRETEAHEAPILKKAGRKALLTAAKEQLLVNFIKDTALRSMPVTKQTLIEAVKEILKGVENGHDREYQVPASNFEGWYKGFRKRHPNLVIRTPETLTWERRNLSVVMIKQWFSDVKSYLNDNGLSDILEDPTRIFNLDEAGFALDSGTGEVICIKGNKNCFVEQSNAYKINITILSTVCADGVAVPPFIIYPRRRISVGIAEEMKKIPDSCDFAVGKSNSGCNNFESFYEYMVNVFDEWLVDNKVQKPVIVFTDWHETRSNHFLSQALDAKQIILIGLLPSTTHLLQPLDVSVFAPLKAAWKKTERKYLKDQDDFIRQETFANVAIPLYCTYITKKNIISGFKKCGLHPFNQEAPDYSEIRANSAQKAPVSTIFEGINQ</sequence>
<feature type="domain" description="HTH CENPB-type" evidence="3">
    <location>
        <begin position="76"/>
        <end position="154"/>
    </location>
</feature>